<evidence type="ECO:0000259" key="1">
    <source>
        <dbReference type="SMART" id="SM00822"/>
    </source>
</evidence>
<proteinExistence type="predicted"/>
<dbReference type="KEGG" id="rdi:CMV14_19560"/>
<dbReference type="PRINTS" id="PR00080">
    <property type="entry name" value="SDRFAMILY"/>
</dbReference>
<feature type="domain" description="Ketoreductase" evidence="1">
    <location>
        <begin position="8"/>
        <end position="201"/>
    </location>
</feature>
<keyword evidence="3" id="KW-1185">Reference proteome</keyword>
<comment type="caution">
    <text evidence="2">The sequence shown here is derived from an EMBL/GenBank/DDBJ whole genome shotgun (WGS) entry which is preliminary data.</text>
</comment>
<reference evidence="2 3" key="1">
    <citation type="submission" date="2017-09" db="EMBL/GenBank/DDBJ databases">
        <title>The Catabolism of 3,6-Dichlorosalicylic acid is Initiated by the Cytochrome P450 Monooxygenase DsmABC in Rhizorhabdus dicambivorans Ndbn-20.</title>
        <authorList>
            <person name="Na L."/>
        </authorList>
    </citation>
    <scope>NUCLEOTIDE SEQUENCE [LARGE SCALE GENOMIC DNA]</scope>
    <source>
        <strain evidence="2 3">Ndbn-20m</strain>
    </source>
</reference>
<dbReference type="InterPro" id="IPR051687">
    <property type="entry name" value="Peroxisomal_Beta-Oxidation"/>
</dbReference>
<gene>
    <name evidence="2" type="ORF">COO09_21795</name>
</gene>
<dbReference type="InterPro" id="IPR036291">
    <property type="entry name" value="NAD(P)-bd_dom_sf"/>
</dbReference>
<sequence>MSSMLDGKVAIVSGAGGAIGGAVAKTLAAYGAKVIVNDLGVSLDGSGADEGPAAATVTAIKAAGGIAEANHDSVADWASAQRVVEAALDHFGKVDIVINNAGNIRSSSFATMPVEDFEEVVRVHLMGSFYLSRAAAPTMEKAGSGAFVHMTSTAGLIGAYGTSGYSAAKAGILGLSRSIAMEMRDCGVRSNCVAPHAFSRMLFVARTDDPAFMDAIERRRDSQRPEQVGEMIAFLSSDLAKDITGQILGVRGNEVYLYSQPRAVRTVHTAEGWTADALGELLPKAWRNSFTPLEDTSAVYSWEAF</sequence>
<dbReference type="PANTHER" id="PTHR45024">
    <property type="entry name" value="DEHYDROGENASES, SHORT CHAIN"/>
    <property type="match status" value="1"/>
</dbReference>
<dbReference type="OrthoDB" id="9804774at2"/>
<dbReference type="PROSITE" id="PS00061">
    <property type="entry name" value="ADH_SHORT"/>
    <property type="match status" value="1"/>
</dbReference>
<accession>A0A2A4FR01</accession>
<organism evidence="2 3">
    <name type="scientific">Rhizorhabdus dicambivorans</name>
    <dbReference type="NCBI Taxonomy" id="1850238"/>
    <lineage>
        <taxon>Bacteria</taxon>
        <taxon>Pseudomonadati</taxon>
        <taxon>Pseudomonadota</taxon>
        <taxon>Alphaproteobacteria</taxon>
        <taxon>Sphingomonadales</taxon>
        <taxon>Sphingomonadaceae</taxon>
        <taxon>Rhizorhabdus</taxon>
    </lineage>
</organism>
<dbReference type="Gene3D" id="3.40.50.720">
    <property type="entry name" value="NAD(P)-binding Rossmann-like Domain"/>
    <property type="match status" value="1"/>
</dbReference>
<dbReference type="RefSeq" id="WP_066961476.1">
    <property type="nucleotide sequence ID" value="NZ_CP023449.1"/>
</dbReference>
<dbReference type="InterPro" id="IPR002347">
    <property type="entry name" value="SDR_fam"/>
</dbReference>
<dbReference type="PRINTS" id="PR00081">
    <property type="entry name" value="GDHRDH"/>
</dbReference>
<dbReference type="Pfam" id="PF13561">
    <property type="entry name" value="adh_short_C2"/>
    <property type="match status" value="1"/>
</dbReference>
<evidence type="ECO:0000313" key="2">
    <source>
        <dbReference type="EMBL" id="PCE40142.1"/>
    </source>
</evidence>
<dbReference type="EMBL" id="NWUF01000034">
    <property type="protein sequence ID" value="PCE40142.1"/>
    <property type="molecule type" value="Genomic_DNA"/>
</dbReference>
<protein>
    <submittedName>
        <fullName evidence="2">3-hydroxyacyl-CoA dehydrogenase</fullName>
    </submittedName>
</protein>
<dbReference type="SMART" id="SM00822">
    <property type="entry name" value="PKS_KR"/>
    <property type="match status" value="1"/>
</dbReference>
<dbReference type="InterPro" id="IPR020904">
    <property type="entry name" value="Sc_DH/Rdtase_CS"/>
</dbReference>
<name>A0A2A4FR01_9SPHN</name>
<dbReference type="AlphaFoldDB" id="A0A2A4FR01"/>
<dbReference type="Proteomes" id="UP000218934">
    <property type="component" value="Unassembled WGS sequence"/>
</dbReference>
<dbReference type="InterPro" id="IPR057326">
    <property type="entry name" value="KR_dom"/>
</dbReference>
<dbReference type="SUPFAM" id="SSF51735">
    <property type="entry name" value="NAD(P)-binding Rossmann-fold domains"/>
    <property type="match status" value="1"/>
</dbReference>
<dbReference type="PANTHER" id="PTHR45024:SF3">
    <property type="entry name" value="BLL2957 PROTEIN"/>
    <property type="match status" value="1"/>
</dbReference>
<evidence type="ECO:0000313" key="3">
    <source>
        <dbReference type="Proteomes" id="UP000218934"/>
    </source>
</evidence>